<feature type="domain" description="7,8-dihydro-6-hydroxymethylpterin-pyrophosphokinase" evidence="13">
    <location>
        <begin position="88"/>
        <end position="99"/>
    </location>
</feature>
<dbReference type="SUPFAM" id="SSF55083">
    <property type="entry name" value="6-hydroxymethyl-7,8-dihydropterin pyrophosphokinase, HPPK"/>
    <property type="match status" value="1"/>
</dbReference>
<dbReference type="AlphaFoldDB" id="A0A7V7PR11"/>
<dbReference type="NCBIfam" id="TIGR01498">
    <property type="entry name" value="folK"/>
    <property type="match status" value="1"/>
</dbReference>
<dbReference type="GO" id="GO:0016301">
    <property type="term" value="F:kinase activity"/>
    <property type="evidence" value="ECO:0007669"/>
    <property type="project" value="UniProtKB-KW"/>
</dbReference>
<evidence type="ECO:0000256" key="12">
    <source>
        <dbReference type="ARBA" id="ARBA00033413"/>
    </source>
</evidence>
<dbReference type="RefSeq" id="WP_150969001.1">
    <property type="nucleotide sequence ID" value="NZ_VZDO01000004.1"/>
</dbReference>
<dbReference type="GO" id="GO:0003848">
    <property type="term" value="F:2-amino-4-hydroxy-6-hydroxymethyldihydropteridine diphosphokinase activity"/>
    <property type="evidence" value="ECO:0007669"/>
    <property type="project" value="UniProtKB-EC"/>
</dbReference>
<evidence type="ECO:0000256" key="2">
    <source>
        <dbReference type="ARBA" id="ARBA00005810"/>
    </source>
</evidence>
<dbReference type="GO" id="GO:0046654">
    <property type="term" value="P:tetrahydrofolate biosynthetic process"/>
    <property type="evidence" value="ECO:0007669"/>
    <property type="project" value="UniProtKB-UniPathway"/>
</dbReference>
<keyword evidence="5 14" id="KW-0808">Transferase</keyword>
<comment type="function">
    <text evidence="10">Catalyzes the transfer of pyrophosphate from adenosine triphosphate (ATP) to 6-hydroxymethyl-7,8-dihydropterin, an enzymatic step in folate biosynthesis pathway.</text>
</comment>
<keyword evidence="15" id="KW-1185">Reference proteome</keyword>
<keyword evidence="9" id="KW-0289">Folate biosynthesis</keyword>
<accession>A0A7V7PR11</accession>
<evidence type="ECO:0000259" key="13">
    <source>
        <dbReference type="PROSITE" id="PS00794"/>
    </source>
</evidence>
<dbReference type="PANTHER" id="PTHR43071">
    <property type="entry name" value="2-AMINO-4-HYDROXY-6-HYDROXYMETHYLDIHYDROPTERIDINE PYROPHOSPHOKINASE"/>
    <property type="match status" value="1"/>
</dbReference>
<comment type="similarity">
    <text evidence="2">Belongs to the HPPK family.</text>
</comment>
<dbReference type="GO" id="GO:0005524">
    <property type="term" value="F:ATP binding"/>
    <property type="evidence" value="ECO:0007669"/>
    <property type="project" value="UniProtKB-KW"/>
</dbReference>
<protein>
    <recommendedName>
        <fullName evidence="4">2-amino-4-hydroxy-6-hydroxymethyldihydropteridine pyrophosphokinase</fullName>
        <ecNumber evidence="3">2.7.6.3</ecNumber>
    </recommendedName>
    <alternativeName>
        <fullName evidence="11">6-hydroxymethyl-7,8-dihydropterin pyrophosphokinase</fullName>
    </alternativeName>
    <alternativeName>
        <fullName evidence="12">7,8-dihydro-6-hydroxymethylpterin-pyrophosphokinase</fullName>
    </alternativeName>
</protein>
<evidence type="ECO:0000313" key="15">
    <source>
        <dbReference type="Proteomes" id="UP000432089"/>
    </source>
</evidence>
<proteinExistence type="inferred from homology"/>
<evidence type="ECO:0000256" key="7">
    <source>
        <dbReference type="ARBA" id="ARBA00022777"/>
    </source>
</evidence>
<dbReference type="PROSITE" id="PS00794">
    <property type="entry name" value="HPPK"/>
    <property type="match status" value="1"/>
</dbReference>
<evidence type="ECO:0000313" key="14">
    <source>
        <dbReference type="EMBL" id="KAB0680849.1"/>
    </source>
</evidence>
<gene>
    <name evidence="14" type="primary">folK</name>
    <name evidence="14" type="ORF">F6X38_07640</name>
</gene>
<evidence type="ECO:0000256" key="4">
    <source>
        <dbReference type="ARBA" id="ARBA00016218"/>
    </source>
</evidence>
<keyword evidence="7 14" id="KW-0418">Kinase</keyword>
<evidence type="ECO:0000256" key="8">
    <source>
        <dbReference type="ARBA" id="ARBA00022840"/>
    </source>
</evidence>
<dbReference type="PANTHER" id="PTHR43071:SF1">
    <property type="entry name" value="2-AMINO-4-HYDROXY-6-HYDROXYMETHYLDIHYDROPTERIDINE PYROPHOSPHOKINASE"/>
    <property type="match status" value="1"/>
</dbReference>
<evidence type="ECO:0000256" key="3">
    <source>
        <dbReference type="ARBA" id="ARBA00013253"/>
    </source>
</evidence>
<evidence type="ECO:0000256" key="6">
    <source>
        <dbReference type="ARBA" id="ARBA00022741"/>
    </source>
</evidence>
<dbReference type="InterPro" id="IPR000550">
    <property type="entry name" value="Hppk"/>
</dbReference>
<reference evidence="14 15" key="1">
    <citation type="submission" date="2019-09" db="EMBL/GenBank/DDBJ databases">
        <title>YIM 132180 draft genome.</title>
        <authorList>
            <person name="Zhang K."/>
        </authorList>
    </citation>
    <scope>NUCLEOTIDE SEQUENCE [LARGE SCALE GENOMIC DNA]</scope>
    <source>
        <strain evidence="14 15">YIM 132180</strain>
    </source>
</reference>
<evidence type="ECO:0000256" key="10">
    <source>
        <dbReference type="ARBA" id="ARBA00029409"/>
    </source>
</evidence>
<evidence type="ECO:0000256" key="9">
    <source>
        <dbReference type="ARBA" id="ARBA00022909"/>
    </source>
</evidence>
<dbReference type="CDD" id="cd00483">
    <property type="entry name" value="HPPK"/>
    <property type="match status" value="1"/>
</dbReference>
<dbReference type="EC" id="2.7.6.3" evidence="3"/>
<dbReference type="Proteomes" id="UP000432089">
    <property type="component" value="Unassembled WGS sequence"/>
</dbReference>
<keyword evidence="8" id="KW-0067">ATP-binding</keyword>
<dbReference type="InterPro" id="IPR035907">
    <property type="entry name" value="Hppk_sf"/>
</dbReference>
<dbReference type="GO" id="GO:0046656">
    <property type="term" value="P:folic acid biosynthetic process"/>
    <property type="evidence" value="ECO:0007669"/>
    <property type="project" value="UniProtKB-KW"/>
</dbReference>
<dbReference type="UniPathway" id="UPA00077">
    <property type="reaction ID" value="UER00155"/>
</dbReference>
<evidence type="ECO:0000256" key="5">
    <source>
        <dbReference type="ARBA" id="ARBA00022679"/>
    </source>
</evidence>
<comment type="pathway">
    <text evidence="1">Cofactor biosynthesis; tetrahydrofolate biosynthesis; 2-amino-4-hydroxy-6-hydroxymethyl-7,8-dihydropteridine diphosphate from 7,8-dihydroneopterin triphosphate: step 4/4.</text>
</comment>
<sequence length="165" mass="18032">MTRALIGLGGNIGDPATAMAQALRWLDARDDAEVVSVSRLYRTPPWGKTDQPDFLNAVAAIETSLAPWPLLEVCLGVERELKRERRERWGPRPIDLDILDHGGLAYHDDALTLPHPRMAERAFVLVPLADVDAGFGIGGRTVSTLLSGLDRAGIEPATADGSWWR</sequence>
<evidence type="ECO:0000256" key="11">
    <source>
        <dbReference type="ARBA" id="ARBA00029766"/>
    </source>
</evidence>
<comment type="caution">
    <text evidence="14">The sequence shown here is derived from an EMBL/GenBank/DDBJ whole genome shotgun (WGS) entry which is preliminary data.</text>
</comment>
<keyword evidence="6" id="KW-0547">Nucleotide-binding</keyword>
<organism evidence="14 15">
    <name type="scientific">Plantimonas leprariae</name>
    <dbReference type="NCBI Taxonomy" id="2615207"/>
    <lineage>
        <taxon>Bacteria</taxon>
        <taxon>Pseudomonadati</taxon>
        <taxon>Pseudomonadota</taxon>
        <taxon>Alphaproteobacteria</taxon>
        <taxon>Hyphomicrobiales</taxon>
        <taxon>Aurantimonadaceae</taxon>
        <taxon>Plantimonas</taxon>
    </lineage>
</organism>
<name>A0A7V7PR11_9HYPH</name>
<dbReference type="Gene3D" id="3.30.70.560">
    <property type="entry name" value="7,8-Dihydro-6-hydroxymethylpterin-pyrophosphokinase HPPK"/>
    <property type="match status" value="1"/>
</dbReference>
<evidence type="ECO:0000256" key="1">
    <source>
        <dbReference type="ARBA" id="ARBA00005051"/>
    </source>
</evidence>
<dbReference type="EMBL" id="VZDO01000004">
    <property type="protein sequence ID" value="KAB0680849.1"/>
    <property type="molecule type" value="Genomic_DNA"/>
</dbReference>
<dbReference type="Pfam" id="PF01288">
    <property type="entry name" value="HPPK"/>
    <property type="match status" value="1"/>
</dbReference>